<evidence type="ECO:0000313" key="3">
    <source>
        <dbReference type="Proteomes" id="UP000582646"/>
    </source>
</evidence>
<name>A0A846X045_9ACTN</name>
<keyword evidence="3" id="KW-1185">Reference proteome</keyword>
<sequence length="117" mass="13349">MSKKHIQPAVRRNANTQVSRRAERTASALGDLEHRNVVASMRDMKGAQHLVRSQAIGHGLTVDMYKQSRDFVNQLDRMADTQEEQELAAKYANRVDQIDAQAHAKFIVNMYERALDQ</sequence>
<gene>
    <name evidence="2" type="ORF">HF999_11005</name>
</gene>
<accession>A0A846X045</accession>
<dbReference type="EMBL" id="JAAXOQ010000012">
    <property type="protein sequence ID" value="NKY18897.1"/>
    <property type="molecule type" value="Genomic_DNA"/>
</dbReference>
<feature type="region of interest" description="Disordered" evidence="1">
    <location>
        <begin position="1"/>
        <end position="28"/>
    </location>
</feature>
<evidence type="ECO:0000256" key="1">
    <source>
        <dbReference type="SAM" id="MobiDB-lite"/>
    </source>
</evidence>
<organism evidence="2 3">
    <name type="scientific">Tsukamurella spumae</name>
    <dbReference type="NCBI Taxonomy" id="44753"/>
    <lineage>
        <taxon>Bacteria</taxon>
        <taxon>Bacillati</taxon>
        <taxon>Actinomycetota</taxon>
        <taxon>Actinomycetes</taxon>
        <taxon>Mycobacteriales</taxon>
        <taxon>Tsukamurellaceae</taxon>
        <taxon>Tsukamurella</taxon>
    </lineage>
</organism>
<reference evidence="2 3" key="1">
    <citation type="submission" date="2020-04" db="EMBL/GenBank/DDBJ databases">
        <title>MicrobeNet Type strains.</title>
        <authorList>
            <person name="Nicholson A.C."/>
        </authorList>
    </citation>
    <scope>NUCLEOTIDE SEQUENCE [LARGE SCALE GENOMIC DNA]</scope>
    <source>
        <strain evidence="2 3">DSM 44113</strain>
    </source>
</reference>
<dbReference type="AlphaFoldDB" id="A0A846X045"/>
<protein>
    <submittedName>
        <fullName evidence="2">Uncharacterized protein</fullName>
    </submittedName>
</protein>
<comment type="caution">
    <text evidence="2">The sequence shown here is derived from an EMBL/GenBank/DDBJ whole genome shotgun (WGS) entry which is preliminary data.</text>
</comment>
<evidence type="ECO:0000313" key="2">
    <source>
        <dbReference type="EMBL" id="NKY18897.1"/>
    </source>
</evidence>
<dbReference type="Proteomes" id="UP000582646">
    <property type="component" value="Unassembled WGS sequence"/>
</dbReference>
<proteinExistence type="predicted"/>
<dbReference type="RefSeq" id="WP_168545922.1">
    <property type="nucleotide sequence ID" value="NZ_BAAAKS010000064.1"/>
</dbReference>